<dbReference type="EMBL" id="ML976663">
    <property type="protein sequence ID" value="KAF1977478.1"/>
    <property type="molecule type" value="Genomic_DNA"/>
</dbReference>
<sequence length="119" mass="12885">MPSQARSTALIYTYKHELLLVKAEDVLYLVLVVFVHTTAIALPRIRSERGLTPQEGVAFAASLSVRHASVRSSTAAPTWQIPFPLARWVIVAVGPSQMSLGVTPFLACPKTRSSSPPSD</sequence>
<dbReference type="Proteomes" id="UP000800036">
    <property type="component" value="Unassembled WGS sequence"/>
</dbReference>
<organism evidence="1 2">
    <name type="scientific">Bimuria novae-zelandiae CBS 107.79</name>
    <dbReference type="NCBI Taxonomy" id="1447943"/>
    <lineage>
        <taxon>Eukaryota</taxon>
        <taxon>Fungi</taxon>
        <taxon>Dikarya</taxon>
        <taxon>Ascomycota</taxon>
        <taxon>Pezizomycotina</taxon>
        <taxon>Dothideomycetes</taxon>
        <taxon>Pleosporomycetidae</taxon>
        <taxon>Pleosporales</taxon>
        <taxon>Massarineae</taxon>
        <taxon>Didymosphaeriaceae</taxon>
        <taxon>Bimuria</taxon>
    </lineage>
</organism>
<accession>A0A6A5VLB5</accession>
<name>A0A6A5VLB5_9PLEO</name>
<proteinExistence type="predicted"/>
<dbReference type="AlphaFoldDB" id="A0A6A5VLB5"/>
<keyword evidence="2" id="KW-1185">Reference proteome</keyword>
<protein>
    <submittedName>
        <fullName evidence="1">Uncharacterized protein</fullName>
    </submittedName>
</protein>
<evidence type="ECO:0000313" key="2">
    <source>
        <dbReference type="Proteomes" id="UP000800036"/>
    </source>
</evidence>
<evidence type="ECO:0000313" key="1">
    <source>
        <dbReference type="EMBL" id="KAF1977478.1"/>
    </source>
</evidence>
<gene>
    <name evidence="1" type="ORF">BU23DRAFT_564984</name>
</gene>
<reference evidence="1" key="1">
    <citation type="journal article" date="2020" name="Stud. Mycol.">
        <title>101 Dothideomycetes genomes: a test case for predicting lifestyles and emergence of pathogens.</title>
        <authorList>
            <person name="Haridas S."/>
            <person name="Albert R."/>
            <person name="Binder M."/>
            <person name="Bloem J."/>
            <person name="Labutti K."/>
            <person name="Salamov A."/>
            <person name="Andreopoulos B."/>
            <person name="Baker S."/>
            <person name="Barry K."/>
            <person name="Bills G."/>
            <person name="Bluhm B."/>
            <person name="Cannon C."/>
            <person name="Castanera R."/>
            <person name="Culley D."/>
            <person name="Daum C."/>
            <person name="Ezra D."/>
            <person name="Gonzalez J."/>
            <person name="Henrissat B."/>
            <person name="Kuo A."/>
            <person name="Liang C."/>
            <person name="Lipzen A."/>
            <person name="Lutzoni F."/>
            <person name="Magnuson J."/>
            <person name="Mondo S."/>
            <person name="Nolan M."/>
            <person name="Ohm R."/>
            <person name="Pangilinan J."/>
            <person name="Park H.-J."/>
            <person name="Ramirez L."/>
            <person name="Alfaro M."/>
            <person name="Sun H."/>
            <person name="Tritt A."/>
            <person name="Yoshinaga Y."/>
            <person name="Zwiers L.-H."/>
            <person name="Turgeon B."/>
            <person name="Goodwin S."/>
            <person name="Spatafora J."/>
            <person name="Crous P."/>
            <person name="Grigoriev I."/>
        </authorList>
    </citation>
    <scope>NUCLEOTIDE SEQUENCE</scope>
    <source>
        <strain evidence="1">CBS 107.79</strain>
    </source>
</reference>